<dbReference type="InterPro" id="IPR029052">
    <property type="entry name" value="Metallo-depent_PP-like"/>
</dbReference>
<evidence type="ECO:0000313" key="1">
    <source>
        <dbReference type="EMBL" id="KAL0948390.1"/>
    </source>
</evidence>
<gene>
    <name evidence="1" type="ORF">HGRIS_010972</name>
</gene>
<dbReference type="Gene3D" id="3.60.21.10">
    <property type="match status" value="1"/>
</dbReference>
<keyword evidence="2" id="KW-1185">Reference proteome</keyword>
<evidence type="ECO:0000313" key="2">
    <source>
        <dbReference type="Proteomes" id="UP001556367"/>
    </source>
</evidence>
<proteinExistence type="predicted"/>
<name>A0ABR3IYV4_9AGAR</name>
<sequence length="94" mass="10567">MEKLLAILRICSEEELADLDLEGEARAGMSQEEIDQRRQQIKNKILGVGRMQRVFQLLQEESENTMDLLPMDDATGIAALGYWISPDVLGSAYP</sequence>
<accession>A0ABR3IYV4</accession>
<dbReference type="Proteomes" id="UP001556367">
    <property type="component" value="Unassembled WGS sequence"/>
</dbReference>
<reference evidence="2" key="1">
    <citation type="submission" date="2024-06" db="EMBL/GenBank/DDBJ databases">
        <title>Multi-omics analyses provide insights into the biosynthesis of the anticancer antibiotic pleurotin in Hohenbuehelia grisea.</title>
        <authorList>
            <person name="Weaver J.A."/>
            <person name="Alberti F."/>
        </authorList>
    </citation>
    <scope>NUCLEOTIDE SEQUENCE [LARGE SCALE GENOMIC DNA]</scope>
    <source>
        <strain evidence="2">T-177</strain>
    </source>
</reference>
<protein>
    <submittedName>
        <fullName evidence="1">Uncharacterized protein</fullName>
    </submittedName>
</protein>
<comment type="caution">
    <text evidence="1">The sequence shown here is derived from an EMBL/GenBank/DDBJ whole genome shotgun (WGS) entry which is preliminary data.</text>
</comment>
<organism evidence="1 2">
    <name type="scientific">Hohenbuehelia grisea</name>
    <dbReference type="NCBI Taxonomy" id="104357"/>
    <lineage>
        <taxon>Eukaryota</taxon>
        <taxon>Fungi</taxon>
        <taxon>Dikarya</taxon>
        <taxon>Basidiomycota</taxon>
        <taxon>Agaricomycotina</taxon>
        <taxon>Agaricomycetes</taxon>
        <taxon>Agaricomycetidae</taxon>
        <taxon>Agaricales</taxon>
        <taxon>Pleurotineae</taxon>
        <taxon>Pleurotaceae</taxon>
        <taxon>Hohenbuehelia</taxon>
    </lineage>
</organism>
<dbReference type="EMBL" id="JASNQZ010000014">
    <property type="protein sequence ID" value="KAL0948390.1"/>
    <property type="molecule type" value="Genomic_DNA"/>
</dbReference>